<dbReference type="Pfam" id="PF09361">
    <property type="entry name" value="Phasin_2"/>
    <property type="match status" value="1"/>
</dbReference>
<dbReference type="RefSeq" id="WP_216957082.1">
    <property type="nucleotide sequence ID" value="NZ_JAHOPB010000001.1"/>
</dbReference>
<protein>
    <submittedName>
        <fullName evidence="2">Phasin family protein</fullName>
    </submittedName>
</protein>
<proteinExistence type="predicted"/>
<name>A0ABS6IFP6_9HYPH</name>
<evidence type="ECO:0000313" key="3">
    <source>
        <dbReference type="Proteomes" id="UP000727907"/>
    </source>
</evidence>
<dbReference type="NCBIfam" id="TIGR01841">
    <property type="entry name" value="phasin"/>
    <property type="match status" value="1"/>
</dbReference>
<dbReference type="Proteomes" id="UP000727907">
    <property type="component" value="Unassembled WGS sequence"/>
</dbReference>
<gene>
    <name evidence="2" type="ORF">KQ910_03430</name>
</gene>
<reference evidence="2 3" key="1">
    <citation type="submission" date="2021-06" db="EMBL/GenBank/DDBJ databases">
        <authorList>
            <person name="Lee D.H."/>
        </authorList>
    </citation>
    <scope>NUCLEOTIDE SEQUENCE [LARGE SCALE GENOMIC DNA]</scope>
    <source>
        <strain evidence="2 3">MMS21-HV4-11</strain>
    </source>
</reference>
<feature type="domain" description="Phasin" evidence="1">
    <location>
        <begin position="31"/>
        <end position="130"/>
    </location>
</feature>
<accession>A0ABS6IFP6</accession>
<evidence type="ECO:0000313" key="2">
    <source>
        <dbReference type="EMBL" id="MBU8872795.1"/>
    </source>
</evidence>
<dbReference type="InterPro" id="IPR010127">
    <property type="entry name" value="Phasin_subfam-1"/>
</dbReference>
<sequence>MYANGAFKNPFTDFDFSKISSEFKLPAVNVESFVETARKNFATITSLNTAAVEQMKTIAQRQGDMVRAAMEDLSKHGSEVLAAATVEEKAAKQIDFMKKSYESAITNSKELADLYTKGQSDAVTALSARVAELTEEVKAAIAKK</sequence>
<dbReference type="InterPro" id="IPR018968">
    <property type="entry name" value="Phasin"/>
</dbReference>
<organism evidence="2 3">
    <name type="scientific">Reyranella humidisoli</name>
    <dbReference type="NCBI Taxonomy" id="2849149"/>
    <lineage>
        <taxon>Bacteria</taxon>
        <taxon>Pseudomonadati</taxon>
        <taxon>Pseudomonadota</taxon>
        <taxon>Alphaproteobacteria</taxon>
        <taxon>Hyphomicrobiales</taxon>
        <taxon>Reyranellaceae</taxon>
        <taxon>Reyranella</taxon>
    </lineage>
</organism>
<dbReference type="EMBL" id="JAHOPB010000001">
    <property type="protein sequence ID" value="MBU8872795.1"/>
    <property type="molecule type" value="Genomic_DNA"/>
</dbReference>
<keyword evidence="3" id="KW-1185">Reference proteome</keyword>
<comment type="caution">
    <text evidence="2">The sequence shown here is derived from an EMBL/GenBank/DDBJ whole genome shotgun (WGS) entry which is preliminary data.</text>
</comment>
<evidence type="ECO:0000259" key="1">
    <source>
        <dbReference type="Pfam" id="PF09361"/>
    </source>
</evidence>